<proteinExistence type="predicted"/>
<dbReference type="InterPro" id="IPR036894">
    <property type="entry name" value="YbaB-like_sf"/>
</dbReference>
<keyword evidence="3" id="KW-1185">Reference proteome</keyword>
<evidence type="ECO:0000313" key="2">
    <source>
        <dbReference type="EMBL" id="MBU3062973.1"/>
    </source>
</evidence>
<feature type="region of interest" description="Disordered" evidence="1">
    <location>
        <begin position="124"/>
        <end position="155"/>
    </location>
</feature>
<dbReference type="Proteomes" id="UP000733379">
    <property type="component" value="Unassembled WGS sequence"/>
</dbReference>
<feature type="compositionally biased region" description="Gly residues" evidence="1">
    <location>
        <begin position="138"/>
        <end position="149"/>
    </location>
</feature>
<dbReference type="EMBL" id="JAHKNI010000004">
    <property type="protein sequence ID" value="MBU3062973.1"/>
    <property type="molecule type" value="Genomic_DNA"/>
</dbReference>
<organism evidence="2 3">
    <name type="scientific">Nocardia albiluteola</name>
    <dbReference type="NCBI Taxonomy" id="2842303"/>
    <lineage>
        <taxon>Bacteria</taxon>
        <taxon>Bacillati</taxon>
        <taxon>Actinomycetota</taxon>
        <taxon>Actinomycetes</taxon>
        <taxon>Mycobacteriales</taxon>
        <taxon>Nocardiaceae</taxon>
        <taxon>Nocardia</taxon>
    </lineage>
</organism>
<dbReference type="RefSeq" id="WP_215917835.1">
    <property type="nucleotide sequence ID" value="NZ_JAHKNI010000004.1"/>
</dbReference>
<gene>
    <name evidence="2" type="ORF">KO481_15755</name>
</gene>
<dbReference type="Pfam" id="PF02575">
    <property type="entry name" value="YbaB_DNA_bd"/>
    <property type="match status" value="1"/>
</dbReference>
<comment type="caution">
    <text evidence="2">The sequence shown here is derived from an EMBL/GenBank/DDBJ whole genome shotgun (WGS) entry which is preliminary data.</text>
</comment>
<dbReference type="Gene3D" id="3.30.1310.10">
    <property type="entry name" value="Nucleoid-associated protein YbaB-like domain"/>
    <property type="match status" value="1"/>
</dbReference>
<evidence type="ECO:0000313" key="3">
    <source>
        <dbReference type="Proteomes" id="UP000733379"/>
    </source>
</evidence>
<name>A0ABS6AY43_9NOCA</name>
<sequence>MNDDIVIDEHARNRLADAMDQLKAQMATLAESQREWAALTATGTAANSRVTVVVNANGVITETTFANDIGDLDYPEIAAAVTQAHQQAVTEIHRKTAELMGPVQAQAMAGVGLEDLVPAMPNPLDPLSALTTPAAQSGDGGVDDPGGRGVLRRSW</sequence>
<dbReference type="SUPFAM" id="SSF82607">
    <property type="entry name" value="YbaB-like"/>
    <property type="match status" value="1"/>
</dbReference>
<reference evidence="2 3" key="1">
    <citation type="submission" date="2021-06" db="EMBL/GenBank/DDBJ databases">
        <title>Actinomycetes sequencing.</title>
        <authorList>
            <person name="Shan Q."/>
        </authorList>
    </citation>
    <scope>NUCLEOTIDE SEQUENCE [LARGE SCALE GENOMIC DNA]</scope>
    <source>
        <strain evidence="2 3">NEAU-G5</strain>
    </source>
</reference>
<accession>A0ABS6AY43</accession>
<protein>
    <submittedName>
        <fullName evidence="2">YbaB/EbfC family nucleoid-associated protein</fullName>
    </submittedName>
</protein>
<evidence type="ECO:0000256" key="1">
    <source>
        <dbReference type="SAM" id="MobiDB-lite"/>
    </source>
</evidence>
<dbReference type="InterPro" id="IPR004401">
    <property type="entry name" value="YbaB/EbfC"/>
</dbReference>